<dbReference type="EMBL" id="RWGY01000026">
    <property type="protein sequence ID" value="TVU21229.1"/>
    <property type="molecule type" value="Genomic_DNA"/>
</dbReference>
<proteinExistence type="predicted"/>
<reference evidence="1 2" key="1">
    <citation type="journal article" date="2019" name="Sci. Rep.">
        <title>A high-quality genome of Eragrostis curvula grass provides insights into Poaceae evolution and supports new strategies to enhance forage quality.</title>
        <authorList>
            <person name="Carballo J."/>
            <person name="Santos B.A.C.M."/>
            <person name="Zappacosta D."/>
            <person name="Garbus I."/>
            <person name="Selva J.P."/>
            <person name="Gallo C.A."/>
            <person name="Diaz A."/>
            <person name="Albertini E."/>
            <person name="Caccamo M."/>
            <person name="Echenique V."/>
        </authorList>
    </citation>
    <scope>NUCLEOTIDE SEQUENCE [LARGE SCALE GENOMIC DNA]</scope>
    <source>
        <strain evidence="2">cv. Victoria</strain>
        <tissue evidence="1">Leaf</tissue>
    </source>
</reference>
<evidence type="ECO:0000313" key="2">
    <source>
        <dbReference type="Proteomes" id="UP000324897"/>
    </source>
</evidence>
<dbReference type="Gramene" id="TVU21229">
    <property type="protein sequence ID" value="TVU21229"/>
    <property type="gene ID" value="EJB05_30854"/>
</dbReference>
<evidence type="ECO:0000313" key="1">
    <source>
        <dbReference type="EMBL" id="TVU21229.1"/>
    </source>
</evidence>
<accession>A0A5J9UBV2</accession>
<protein>
    <submittedName>
        <fullName evidence="1">Uncharacterized protein</fullName>
    </submittedName>
</protein>
<dbReference type="Proteomes" id="UP000324897">
    <property type="component" value="Unassembled WGS sequence"/>
</dbReference>
<sequence length="86" mass="9151">MRRRRRIHGNKFSRASFVSMVSSSPASSVGLWSWVRRGPSAGDVGDEFAGLVQGCGGAAAGVCFGGRWRALVKSASCFVYLFGSSF</sequence>
<comment type="caution">
    <text evidence="1">The sequence shown here is derived from an EMBL/GenBank/DDBJ whole genome shotgun (WGS) entry which is preliminary data.</text>
</comment>
<name>A0A5J9UBV2_9POAL</name>
<dbReference type="AlphaFoldDB" id="A0A5J9UBV2"/>
<keyword evidence="2" id="KW-1185">Reference proteome</keyword>
<gene>
    <name evidence="1" type="ORF">EJB05_30854</name>
</gene>
<organism evidence="1 2">
    <name type="scientific">Eragrostis curvula</name>
    <name type="common">weeping love grass</name>
    <dbReference type="NCBI Taxonomy" id="38414"/>
    <lineage>
        <taxon>Eukaryota</taxon>
        <taxon>Viridiplantae</taxon>
        <taxon>Streptophyta</taxon>
        <taxon>Embryophyta</taxon>
        <taxon>Tracheophyta</taxon>
        <taxon>Spermatophyta</taxon>
        <taxon>Magnoliopsida</taxon>
        <taxon>Liliopsida</taxon>
        <taxon>Poales</taxon>
        <taxon>Poaceae</taxon>
        <taxon>PACMAD clade</taxon>
        <taxon>Chloridoideae</taxon>
        <taxon>Eragrostideae</taxon>
        <taxon>Eragrostidinae</taxon>
        <taxon>Eragrostis</taxon>
    </lineage>
</organism>
<feature type="non-terminal residue" evidence="1">
    <location>
        <position position="1"/>
    </location>
</feature>